<dbReference type="RefSeq" id="WP_092435808.1">
    <property type="nucleotide sequence ID" value="NZ_FMYP01000007.1"/>
</dbReference>
<dbReference type="STRING" id="1640674.SAMN05216323_100775"/>
<dbReference type="InterPro" id="IPR025645">
    <property type="entry name" value="DUF4349"/>
</dbReference>
<keyword evidence="1" id="KW-0472">Membrane</keyword>
<protein>
    <recommendedName>
        <fullName evidence="3">DUF4349 domain-containing protein</fullName>
    </recommendedName>
</protein>
<dbReference type="AlphaFoldDB" id="A0A1G6H6G7"/>
<feature type="chain" id="PRO_5011712208" description="DUF4349 domain-containing protein" evidence="2">
    <location>
        <begin position="25"/>
        <end position="300"/>
    </location>
</feature>
<dbReference type="PROSITE" id="PS51257">
    <property type="entry name" value="PROKAR_LIPOPROTEIN"/>
    <property type="match status" value="1"/>
</dbReference>
<evidence type="ECO:0000313" key="5">
    <source>
        <dbReference type="Proteomes" id="UP000199452"/>
    </source>
</evidence>
<sequence length="300" mass="34444">MNYRTLSTLLVFSLLILASCSSNQRSYEPTVEMDVDSTDTASAQELKLNTKTPEGRKFIRTADVRFEVKNVMSATEQIEDIATNYGGFITYSNLENSQENSESTKISRDSILVTRQVVVQNSMVLRVPNERLDSLVRQFNKLITYLDYRIIKMDDVTLQFVANRMKSQRLNTYNNRQAAHIDNRGKKLGESSNAEDRMLDRQLQSDEVSVHTMSLKDQVNYCTINLTIYQEAIVIKSIQPNFNYVAASKPNILSRIGDALIQGWWILEEIIVFLVKIWGVLLVMGAIAFLVIYLKRKYRK</sequence>
<dbReference type="Proteomes" id="UP000199452">
    <property type="component" value="Unassembled WGS sequence"/>
</dbReference>
<keyword evidence="1" id="KW-0812">Transmembrane</keyword>
<gene>
    <name evidence="4" type="ORF">SAMN05216323_100775</name>
</gene>
<keyword evidence="2" id="KW-0732">Signal</keyword>
<dbReference type="Pfam" id="PF14257">
    <property type="entry name" value="DUF4349"/>
    <property type="match status" value="1"/>
</dbReference>
<accession>A0A1G6H6G7</accession>
<feature type="signal peptide" evidence="2">
    <location>
        <begin position="1"/>
        <end position="24"/>
    </location>
</feature>
<reference evidence="4 5" key="1">
    <citation type="submission" date="2016-09" db="EMBL/GenBank/DDBJ databases">
        <authorList>
            <person name="Capua I."/>
            <person name="De Benedictis P."/>
            <person name="Joannis T."/>
            <person name="Lombin L.H."/>
            <person name="Cattoli G."/>
        </authorList>
    </citation>
    <scope>NUCLEOTIDE SEQUENCE [LARGE SCALE GENOMIC DNA]</scope>
    <source>
        <strain evidence="4 5">A7P-90m</strain>
    </source>
</reference>
<organism evidence="4 5">
    <name type="scientific">Williamwhitmania taraxaci</name>
    <dbReference type="NCBI Taxonomy" id="1640674"/>
    <lineage>
        <taxon>Bacteria</taxon>
        <taxon>Pseudomonadati</taxon>
        <taxon>Bacteroidota</taxon>
        <taxon>Bacteroidia</taxon>
        <taxon>Bacteroidales</taxon>
        <taxon>Williamwhitmaniaceae</taxon>
        <taxon>Williamwhitmania</taxon>
    </lineage>
</organism>
<evidence type="ECO:0000256" key="2">
    <source>
        <dbReference type="SAM" id="SignalP"/>
    </source>
</evidence>
<keyword evidence="1" id="KW-1133">Transmembrane helix</keyword>
<feature type="domain" description="DUF4349" evidence="3">
    <location>
        <begin position="56"/>
        <end position="291"/>
    </location>
</feature>
<dbReference type="OrthoDB" id="1092518at2"/>
<keyword evidence="5" id="KW-1185">Reference proteome</keyword>
<proteinExistence type="predicted"/>
<evidence type="ECO:0000313" key="4">
    <source>
        <dbReference type="EMBL" id="SDB89821.1"/>
    </source>
</evidence>
<evidence type="ECO:0000256" key="1">
    <source>
        <dbReference type="SAM" id="Phobius"/>
    </source>
</evidence>
<feature type="transmembrane region" description="Helical" evidence="1">
    <location>
        <begin position="270"/>
        <end position="294"/>
    </location>
</feature>
<name>A0A1G6H6G7_9BACT</name>
<dbReference type="EMBL" id="FMYP01000007">
    <property type="protein sequence ID" value="SDB89821.1"/>
    <property type="molecule type" value="Genomic_DNA"/>
</dbReference>
<evidence type="ECO:0000259" key="3">
    <source>
        <dbReference type="Pfam" id="PF14257"/>
    </source>
</evidence>